<proteinExistence type="predicted"/>
<dbReference type="EMBL" id="BK015772">
    <property type="protein sequence ID" value="DAE24358.1"/>
    <property type="molecule type" value="Genomic_DNA"/>
</dbReference>
<sequence>MTTEERKRAIEQFESRFYGLSTLLKERLMITTDERFTNKMNELTYYATNGSVYTT</sequence>
<evidence type="ECO:0000313" key="1">
    <source>
        <dbReference type="EMBL" id="DAE24358.1"/>
    </source>
</evidence>
<name>A0A8S5QYS3_9CAUD</name>
<protein>
    <submittedName>
        <fullName evidence="1">Uncharacterized protein</fullName>
    </submittedName>
</protein>
<organism evidence="1">
    <name type="scientific">Siphoviridae sp. cttnq1</name>
    <dbReference type="NCBI Taxonomy" id="2826495"/>
    <lineage>
        <taxon>Viruses</taxon>
        <taxon>Duplodnaviria</taxon>
        <taxon>Heunggongvirae</taxon>
        <taxon>Uroviricota</taxon>
        <taxon>Caudoviricetes</taxon>
    </lineage>
</organism>
<accession>A0A8S5QYS3</accession>
<reference evidence="1" key="1">
    <citation type="journal article" date="2021" name="Proc. Natl. Acad. Sci. U.S.A.">
        <title>A Catalog of Tens of Thousands of Viruses from Human Metagenomes Reveals Hidden Associations with Chronic Diseases.</title>
        <authorList>
            <person name="Tisza M.J."/>
            <person name="Buck C.B."/>
        </authorList>
    </citation>
    <scope>NUCLEOTIDE SEQUENCE</scope>
    <source>
        <strain evidence="1">Cttnq1</strain>
    </source>
</reference>